<proteinExistence type="predicted"/>
<name>A0A0A1VWA3_MICAE</name>
<dbReference type="EMBL" id="BBPA01000039">
    <property type="protein sequence ID" value="GAL93551.1"/>
    <property type="molecule type" value="Genomic_DNA"/>
</dbReference>
<gene>
    <name evidence="2" type="ORF">N44_02238</name>
</gene>
<protein>
    <submittedName>
        <fullName evidence="2">Uncharacterized protein</fullName>
    </submittedName>
</protein>
<comment type="caution">
    <text evidence="2">The sequence shown here is derived from an EMBL/GenBank/DDBJ whole genome shotgun (WGS) entry which is preliminary data.</text>
</comment>
<dbReference type="AlphaFoldDB" id="A0A0A1VWA3"/>
<evidence type="ECO:0000256" key="1">
    <source>
        <dbReference type="SAM" id="MobiDB-lite"/>
    </source>
</evidence>
<evidence type="ECO:0000313" key="3">
    <source>
        <dbReference type="Proteomes" id="UP000030321"/>
    </source>
</evidence>
<feature type="region of interest" description="Disordered" evidence="1">
    <location>
        <begin position="27"/>
        <end position="52"/>
    </location>
</feature>
<organism evidence="2 3">
    <name type="scientific">Microcystis aeruginosa NIES-44</name>
    <dbReference type="NCBI Taxonomy" id="449439"/>
    <lineage>
        <taxon>Bacteria</taxon>
        <taxon>Bacillati</taxon>
        <taxon>Cyanobacteriota</taxon>
        <taxon>Cyanophyceae</taxon>
        <taxon>Oscillatoriophycideae</taxon>
        <taxon>Chroococcales</taxon>
        <taxon>Microcystaceae</taxon>
        <taxon>Microcystis</taxon>
    </lineage>
</organism>
<accession>A0A0A1VWA3</accession>
<reference evidence="3" key="1">
    <citation type="journal article" date="2015" name="Genome">
        <title>Whole Genome Sequence of the Non-Microcystin-Producing Microcystis aeruginosa Strain NIES-44.</title>
        <authorList>
            <person name="Okano K."/>
            <person name="Miyata N."/>
            <person name="Ozaki Y."/>
        </authorList>
    </citation>
    <scope>NUCLEOTIDE SEQUENCE [LARGE SCALE GENOMIC DNA]</scope>
    <source>
        <strain evidence="3">NIES-44</strain>
    </source>
</reference>
<feature type="compositionally biased region" description="Basic and acidic residues" evidence="1">
    <location>
        <begin position="38"/>
        <end position="52"/>
    </location>
</feature>
<sequence>MKAVLEKGLGFFVKKNARNKLIPFFTSNGRDGGGQCPPREKLRGERYRSSGL</sequence>
<evidence type="ECO:0000313" key="2">
    <source>
        <dbReference type="EMBL" id="GAL93551.1"/>
    </source>
</evidence>
<dbReference type="Proteomes" id="UP000030321">
    <property type="component" value="Unassembled WGS sequence"/>
</dbReference>